<dbReference type="InterPro" id="IPR007627">
    <property type="entry name" value="RNA_pol_sigma70_r2"/>
</dbReference>
<keyword evidence="4" id="KW-0804">Transcription</keyword>
<dbReference type="Pfam" id="PF08281">
    <property type="entry name" value="Sigma70_r4_2"/>
    <property type="match status" value="1"/>
</dbReference>
<evidence type="ECO:0000256" key="3">
    <source>
        <dbReference type="ARBA" id="ARBA00023082"/>
    </source>
</evidence>
<proteinExistence type="inferred from homology"/>
<evidence type="ECO:0000313" key="8">
    <source>
        <dbReference type="EMBL" id="CAA9287440.1"/>
    </source>
</evidence>
<dbReference type="InterPro" id="IPR013324">
    <property type="entry name" value="RNA_pol_sigma_r3/r4-like"/>
</dbReference>
<protein>
    <submittedName>
        <fullName evidence="8">RNA polymerase ECF-type sigma factor</fullName>
    </submittedName>
</protein>
<dbReference type="EMBL" id="CADCTO010000561">
    <property type="protein sequence ID" value="CAA9287440.1"/>
    <property type="molecule type" value="Genomic_DNA"/>
</dbReference>
<evidence type="ECO:0000256" key="1">
    <source>
        <dbReference type="ARBA" id="ARBA00010641"/>
    </source>
</evidence>
<evidence type="ECO:0000259" key="6">
    <source>
        <dbReference type="Pfam" id="PF04542"/>
    </source>
</evidence>
<feature type="domain" description="RNA polymerase sigma-70 region 2" evidence="6">
    <location>
        <begin position="59"/>
        <end position="123"/>
    </location>
</feature>
<keyword evidence="3" id="KW-0731">Sigma factor</keyword>
<dbReference type="PANTHER" id="PTHR43133:SF53">
    <property type="entry name" value="ECF RNA POLYMERASE SIGMA-E FACTOR"/>
    <property type="match status" value="1"/>
</dbReference>
<evidence type="ECO:0000259" key="7">
    <source>
        <dbReference type="Pfam" id="PF08281"/>
    </source>
</evidence>
<feature type="region of interest" description="Disordered" evidence="5">
    <location>
        <begin position="1"/>
        <end position="31"/>
    </location>
</feature>
<dbReference type="GO" id="GO:0006352">
    <property type="term" value="P:DNA-templated transcription initiation"/>
    <property type="evidence" value="ECO:0007669"/>
    <property type="project" value="InterPro"/>
</dbReference>
<dbReference type="InterPro" id="IPR036388">
    <property type="entry name" value="WH-like_DNA-bd_sf"/>
</dbReference>
<evidence type="ECO:0000256" key="2">
    <source>
        <dbReference type="ARBA" id="ARBA00023015"/>
    </source>
</evidence>
<dbReference type="SUPFAM" id="SSF88946">
    <property type="entry name" value="Sigma2 domain of RNA polymerase sigma factors"/>
    <property type="match status" value="1"/>
</dbReference>
<dbReference type="CDD" id="cd06171">
    <property type="entry name" value="Sigma70_r4"/>
    <property type="match status" value="1"/>
</dbReference>
<dbReference type="AlphaFoldDB" id="A0A6J4JTT0"/>
<dbReference type="PANTHER" id="PTHR43133">
    <property type="entry name" value="RNA POLYMERASE ECF-TYPE SIGMA FACTO"/>
    <property type="match status" value="1"/>
</dbReference>
<dbReference type="InterPro" id="IPR013325">
    <property type="entry name" value="RNA_pol_sigma_r2"/>
</dbReference>
<dbReference type="Pfam" id="PF04542">
    <property type="entry name" value="Sigma70_r2"/>
    <property type="match status" value="1"/>
</dbReference>
<dbReference type="NCBIfam" id="TIGR02937">
    <property type="entry name" value="sigma70-ECF"/>
    <property type="match status" value="1"/>
</dbReference>
<feature type="domain" description="RNA polymerase sigma factor 70 region 4 type 2" evidence="7">
    <location>
        <begin position="163"/>
        <end position="212"/>
    </location>
</feature>
<organism evidence="8">
    <name type="scientific">uncultured Armatimonadetes bacterium</name>
    <dbReference type="NCBI Taxonomy" id="157466"/>
    <lineage>
        <taxon>Bacteria</taxon>
        <taxon>Bacillati</taxon>
        <taxon>Armatimonadota</taxon>
        <taxon>environmental samples</taxon>
    </lineage>
</organism>
<dbReference type="Gene3D" id="1.10.1740.10">
    <property type="match status" value="1"/>
</dbReference>
<evidence type="ECO:0000256" key="5">
    <source>
        <dbReference type="SAM" id="MobiDB-lite"/>
    </source>
</evidence>
<dbReference type="InterPro" id="IPR039425">
    <property type="entry name" value="RNA_pol_sigma-70-like"/>
</dbReference>
<comment type="similarity">
    <text evidence="1">Belongs to the sigma-70 factor family. ECF subfamily.</text>
</comment>
<accession>A0A6J4JTT0</accession>
<dbReference type="GO" id="GO:0016987">
    <property type="term" value="F:sigma factor activity"/>
    <property type="evidence" value="ECO:0007669"/>
    <property type="project" value="UniProtKB-KW"/>
</dbReference>
<evidence type="ECO:0000256" key="4">
    <source>
        <dbReference type="ARBA" id="ARBA00023163"/>
    </source>
</evidence>
<dbReference type="InterPro" id="IPR014284">
    <property type="entry name" value="RNA_pol_sigma-70_dom"/>
</dbReference>
<dbReference type="Gene3D" id="1.10.10.10">
    <property type="entry name" value="Winged helix-like DNA-binding domain superfamily/Winged helix DNA-binding domain"/>
    <property type="match status" value="1"/>
</dbReference>
<dbReference type="SUPFAM" id="SSF88659">
    <property type="entry name" value="Sigma3 and sigma4 domains of RNA polymerase sigma factors"/>
    <property type="match status" value="1"/>
</dbReference>
<reference evidence="8" key="1">
    <citation type="submission" date="2020-02" db="EMBL/GenBank/DDBJ databases">
        <authorList>
            <person name="Meier V. D."/>
        </authorList>
    </citation>
    <scope>NUCLEOTIDE SEQUENCE</scope>
    <source>
        <strain evidence="8">AVDCRST_MAG63</strain>
    </source>
</reference>
<keyword evidence="2" id="KW-0805">Transcription regulation</keyword>
<dbReference type="InterPro" id="IPR013249">
    <property type="entry name" value="RNA_pol_sigma70_r4_t2"/>
</dbReference>
<name>A0A6J4JTT0_9BACT</name>
<gene>
    <name evidence="8" type="ORF">AVDCRST_MAG63-4107</name>
</gene>
<dbReference type="GO" id="GO:0003677">
    <property type="term" value="F:DNA binding"/>
    <property type="evidence" value="ECO:0007669"/>
    <property type="project" value="InterPro"/>
</dbReference>
<sequence>MSSTDAAPALSWAGKQPQEGKPPLLPPRTGVPVGVPRTDPDALLVRQHLAGDPKAFETLFKKYQTPIFNVVTRMVRGEDAYDLTQEVFLKALRALRGFRGDAKFSTWLYTIARHTCLNHLRHKAVLDEGSLDEQQEEHPGNEPVAHDMNVAALCETRELQRVVDGVLATMPPEQRMLLVLRDFEQLSYDEISHVTELSIVNVKSKIHRARQAFKKRFAPYLELLEGGVGQ</sequence>